<dbReference type="InterPro" id="IPR024370">
    <property type="entry name" value="PBP_domain"/>
</dbReference>
<sequence>MKSTGKEITDHAIIQDSNGKIRTTVAGDKHSIGFLSLGYASSDVKIVTLDGVAPSTENVRSDEYAISRTLLMITKGEPDSDAQAFLDFVLSEDGQKIVLDVHYIPGGNPHLLFISLHLHHPALKLWSISA</sequence>
<evidence type="ECO:0000256" key="1">
    <source>
        <dbReference type="ARBA" id="ARBA00022729"/>
    </source>
</evidence>
<dbReference type="PANTHER" id="PTHR30570:SF1">
    <property type="entry name" value="PHOSPHATE-BINDING PROTEIN PSTS"/>
    <property type="match status" value="1"/>
</dbReference>
<accession>A0A7G9YFP3</accession>
<proteinExistence type="predicted"/>
<evidence type="ECO:0000313" key="4">
    <source>
        <dbReference type="EMBL" id="QNO46827.1"/>
    </source>
</evidence>
<dbReference type="EMBL" id="MT631109">
    <property type="protein sequence ID" value="QNO45402.1"/>
    <property type="molecule type" value="Genomic_DNA"/>
</dbReference>
<evidence type="ECO:0000313" key="3">
    <source>
        <dbReference type="EMBL" id="QNO45402.1"/>
    </source>
</evidence>
<dbReference type="Gene3D" id="3.40.190.10">
    <property type="entry name" value="Periplasmic binding protein-like II"/>
    <property type="match status" value="1"/>
</dbReference>
<dbReference type="AlphaFoldDB" id="A0A7G9YFP3"/>
<dbReference type="SUPFAM" id="SSF53850">
    <property type="entry name" value="Periplasmic binding protein-like II"/>
    <property type="match status" value="1"/>
</dbReference>
<name>A0A7G9YFP3_9EURY</name>
<keyword evidence="1" id="KW-0732">Signal</keyword>
<dbReference type="InterPro" id="IPR050811">
    <property type="entry name" value="Phosphate_ABC_transporter"/>
</dbReference>
<organism evidence="4">
    <name type="scientific">Candidatus Methanogaster sp. ANME-2c ERB4</name>
    <dbReference type="NCBI Taxonomy" id="2759911"/>
    <lineage>
        <taxon>Archaea</taxon>
        <taxon>Methanobacteriati</taxon>
        <taxon>Methanobacteriota</taxon>
        <taxon>Stenosarchaea group</taxon>
        <taxon>Methanomicrobia</taxon>
        <taxon>Methanosarcinales</taxon>
        <taxon>ANME-2 cluster</taxon>
        <taxon>Candidatus Methanogasteraceae</taxon>
        <taxon>Candidatus Methanogaster</taxon>
    </lineage>
</organism>
<dbReference type="EMBL" id="MT631223">
    <property type="protein sequence ID" value="QNO46827.1"/>
    <property type="molecule type" value="Genomic_DNA"/>
</dbReference>
<dbReference type="Pfam" id="PF12849">
    <property type="entry name" value="PBP_like_2"/>
    <property type="match status" value="1"/>
</dbReference>
<feature type="domain" description="PBP" evidence="2">
    <location>
        <begin position="29"/>
        <end position="92"/>
    </location>
</feature>
<reference evidence="4" key="1">
    <citation type="submission" date="2020-06" db="EMBL/GenBank/DDBJ databases">
        <title>Unique genomic features of the anaerobic methanotrophic archaea.</title>
        <authorList>
            <person name="Chadwick G.L."/>
            <person name="Skennerton C.T."/>
            <person name="Laso-Perez R."/>
            <person name="Leu A.O."/>
            <person name="Speth D.R."/>
            <person name="Yu H."/>
            <person name="Morgan-Lang C."/>
            <person name="Hatzenpichler R."/>
            <person name="Goudeau D."/>
            <person name="Malmstrom R."/>
            <person name="Brazelton W.J."/>
            <person name="Woyke T."/>
            <person name="Hallam S.J."/>
            <person name="Tyson G.W."/>
            <person name="Wegener G."/>
            <person name="Boetius A."/>
            <person name="Orphan V."/>
        </authorList>
    </citation>
    <scope>NUCLEOTIDE SEQUENCE</scope>
</reference>
<dbReference type="PANTHER" id="PTHR30570">
    <property type="entry name" value="PERIPLASMIC PHOSPHATE BINDING COMPONENT OF PHOSPHATE ABC TRANSPORTER"/>
    <property type="match status" value="1"/>
</dbReference>
<evidence type="ECO:0000259" key="2">
    <source>
        <dbReference type="Pfam" id="PF12849"/>
    </source>
</evidence>
<gene>
    <name evidence="4" type="ORF">AEBCLJCM_00004</name>
    <name evidence="3" type="ORF">AKEEOJEJ_00001</name>
</gene>
<protein>
    <recommendedName>
        <fullName evidence="2">PBP domain-containing protein</fullName>
    </recommendedName>
</protein>